<reference evidence="2 3" key="1">
    <citation type="submission" date="2018-08" db="EMBL/GenBank/DDBJ databases">
        <title>Sequencing the genomes of 1000 actinobacteria strains.</title>
        <authorList>
            <person name="Klenk H.-P."/>
        </authorList>
    </citation>
    <scope>NUCLEOTIDE SEQUENCE [LARGE SCALE GENOMIC DNA]</scope>
    <source>
        <strain evidence="2 3">DSM 44099</strain>
    </source>
</reference>
<proteinExistence type="predicted"/>
<dbReference type="EMBL" id="QUMQ01000001">
    <property type="protein sequence ID" value="REG01446.1"/>
    <property type="molecule type" value="Genomic_DNA"/>
</dbReference>
<gene>
    <name evidence="2" type="ORF">DFJ67_7530</name>
</gene>
<keyword evidence="3" id="KW-1185">Reference proteome</keyword>
<name>A0A3D9ZW24_9ACTN</name>
<evidence type="ECO:0000313" key="3">
    <source>
        <dbReference type="Proteomes" id="UP000256913"/>
    </source>
</evidence>
<dbReference type="Proteomes" id="UP000256913">
    <property type="component" value="Unassembled WGS sequence"/>
</dbReference>
<evidence type="ECO:0000313" key="2">
    <source>
        <dbReference type="EMBL" id="REG01446.1"/>
    </source>
</evidence>
<comment type="caution">
    <text evidence="2">The sequence shown here is derived from an EMBL/GenBank/DDBJ whole genome shotgun (WGS) entry which is preliminary data.</text>
</comment>
<evidence type="ECO:0000256" key="1">
    <source>
        <dbReference type="SAM" id="Phobius"/>
    </source>
</evidence>
<keyword evidence="1" id="KW-0472">Membrane</keyword>
<dbReference type="AlphaFoldDB" id="A0A3D9ZW24"/>
<feature type="transmembrane region" description="Helical" evidence="1">
    <location>
        <begin position="24"/>
        <end position="44"/>
    </location>
</feature>
<protein>
    <submittedName>
        <fullName evidence="2">Uncharacterized protein</fullName>
    </submittedName>
</protein>
<accession>A0A3D9ZW24</accession>
<organism evidence="2 3">
    <name type="scientific">Asanoa ferruginea</name>
    <dbReference type="NCBI Taxonomy" id="53367"/>
    <lineage>
        <taxon>Bacteria</taxon>
        <taxon>Bacillati</taxon>
        <taxon>Actinomycetota</taxon>
        <taxon>Actinomycetes</taxon>
        <taxon>Micromonosporales</taxon>
        <taxon>Micromonosporaceae</taxon>
        <taxon>Asanoa</taxon>
    </lineage>
</organism>
<keyword evidence="1" id="KW-0812">Transmembrane</keyword>
<keyword evidence="1" id="KW-1133">Transmembrane helix</keyword>
<sequence length="53" mass="5469">MKTLAVTLVLAAVGVAVIFLAPSLVAIGIMLVLGAVAIGARALYRHWQAANRP</sequence>
<dbReference type="RefSeq" id="WP_170216150.1">
    <property type="nucleotide sequence ID" value="NZ_BONB01000012.1"/>
</dbReference>